<feature type="domain" description="HTH cro/C1-type" evidence="2">
    <location>
        <begin position="15"/>
        <end position="69"/>
    </location>
</feature>
<dbReference type="InterPro" id="IPR010982">
    <property type="entry name" value="Lambda_DNA-bd_dom_sf"/>
</dbReference>
<dbReference type="InterPro" id="IPR001387">
    <property type="entry name" value="Cro/C1-type_HTH"/>
</dbReference>
<dbReference type="RefSeq" id="WP_080801536.1">
    <property type="nucleotide sequence ID" value="NZ_LT828542.1"/>
</dbReference>
<evidence type="ECO:0000259" key="2">
    <source>
        <dbReference type="PROSITE" id="PS50943"/>
    </source>
</evidence>
<reference evidence="3 4" key="1">
    <citation type="submission" date="2017-03" db="EMBL/GenBank/DDBJ databases">
        <authorList>
            <person name="Afonso C.L."/>
            <person name="Miller P.J."/>
            <person name="Scott M.A."/>
            <person name="Spackman E."/>
            <person name="Goraichik I."/>
            <person name="Dimitrov K.M."/>
            <person name="Suarez D.L."/>
            <person name="Swayne D.E."/>
        </authorList>
    </citation>
    <scope>NUCLEOTIDE SEQUENCE [LARGE SCALE GENOMIC DNA]</scope>
    <source>
        <strain evidence="3">PRJEB14757</strain>
    </source>
</reference>
<evidence type="ECO:0000313" key="3">
    <source>
        <dbReference type="EMBL" id="SLM32093.1"/>
    </source>
</evidence>
<dbReference type="STRING" id="1246637.MTBBW1_580010"/>
<dbReference type="Gene3D" id="2.60.120.10">
    <property type="entry name" value="Jelly Rolls"/>
    <property type="match status" value="1"/>
</dbReference>
<dbReference type="GO" id="GO:0005829">
    <property type="term" value="C:cytosol"/>
    <property type="evidence" value="ECO:0007669"/>
    <property type="project" value="TreeGrafter"/>
</dbReference>
<dbReference type="EMBL" id="FWEV01000301">
    <property type="protein sequence ID" value="SLM32093.1"/>
    <property type="molecule type" value="Genomic_DNA"/>
</dbReference>
<dbReference type="PANTHER" id="PTHR46797">
    <property type="entry name" value="HTH-TYPE TRANSCRIPTIONAL REGULATOR"/>
    <property type="match status" value="1"/>
</dbReference>
<dbReference type="InterPro" id="IPR011051">
    <property type="entry name" value="RmlC_Cupin_sf"/>
</dbReference>
<evidence type="ECO:0000256" key="1">
    <source>
        <dbReference type="ARBA" id="ARBA00023125"/>
    </source>
</evidence>
<dbReference type="AlphaFoldDB" id="A0A1W1HI42"/>
<keyword evidence="4" id="KW-1185">Reference proteome</keyword>
<dbReference type="SUPFAM" id="SSF47413">
    <property type="entry name" value="lambda repressor-like DNA-binding domains"/>
    <property type="match status" value="1"/>
</dbReference>
<dbReference type="SUPFAM" id="SSF51182">
    <property type="entry name" value="RmlC-like cupins"/>
    <property type="match status" value="1"/>
</dbReference>
<organism evidence="3 4">
    <name type="scientific">Desulfamplus magnetovallimortis</name>
    <dbReference type="NCBI Taxonomy" id="1246637"/>
    <lineage>
        <taxon>Bacteria</taxon>
        <taxon>Pseudomonadati</taxon>
        <taxon>Thermodesulfobacteriota</taxon>
        <taxon>Desulfobacteria</taxon>
        <taxon>Desulfobacterales</taxon>
        <taxon>Desulfobacteraceae</taxon>
        <taxon>Desulfamplus</taxon>
    </lineage>
</organism>
<dbReference type="Gene3D" id="1.10.260.40">
    <property type="entry name" value="lambda repressor-like DNA-binding domains"/>
    <property type="match status" value="1"/>
</dbReference>
<dbReference type="CDD" id="cd00093">
    <property type="entry name" value="HTH_XRE"/>
    <property type="match status" value="1"/>
</dbReference>
<protein>
    <submittedName>
        <fullName evidence="3">Transcriptional regulator (XRE family protein)</fullName>
    </submittedName>
</protein>
<dbReference type="CDD" id="cd02209">
    <property type="entry name" value="cupin_XRE_C"/>
    <property type="match status" value="1"/>
</dbReference>
<evidence type="ECO:0000313" key="4">
    <source>
        <dbReference type="Proteomes" id="UP000191931"/>
    </source>
</evidence>
<dbReference type="InterPro" id="IPR014710">
    <property type="entry name" value="RmlC-like_jellyroll"/>
</dbReference>
<sequence length="182" mass="20192">MAKKKDELRPIGYKIKQIRLDKNISLDFIANETGLSMDFIQAVESGEKRPPVGTLLQISRALGVDSGFLLKEQEESAEERVKAYTKRTDNYAYTPLTPGAENKHLKAFRITIDPQKAHKGVGFQHEGEEFSYVLEGKVEITVGDHVNSLGPGDSLHFNSGIKHDLKNVGDTPAELIVVVYTP</sequence>
<dbReference type="GO" id="GO:0003677">
    <property type="term" value="F:DNA binding"/>
    <property type="evidence" value="ECO:0007669"/>
    <property type="project" value="UniProtKB-KW"/>
</dbReference>
<dbReference type="PANTHER" id="PTHR46797:SF1">
    <property type="entry name" value="METHYLPHOSPHONATE SYNTHASE"/>
    <property type="match status" value="1"/>
</dbReference>
<dbReference type="Pfam" id="PF07883">
    <property type="entry name" value="Cupin_2"/>
    <property type="match status" value="1"/>
</dbReference>
<accession>A0A1W1HI42</accession>
<proteinExistence type="predicted"/>
<dbReference type="Proteomes" id="UP000191931">
    <property type="component" value="Unassembled WGS sequence"/>
</dbReference>
<keyword evidence="1" id="KW-0238">DNA-binding</keyword>
<dbReference type="OrthoDB" id="5343295at2"/>
<gene>
    <name evidence="3" type="ORF">MTBBW1_580010</name>
</gene>
<dbReference type="SMART" id="SM00530">
    <property type="entry name" value="HTH_XRE"/>
    <property type="match status" value="1"/>
</dbReference>
<dbReference type="InterPro" id="IPR013096">
    <property type="entry name" value="Cupin_2"/>
</dbReference>
<dbReference type="PROSITE" id="PS50943">
    <property type="entry name" value="HTH_CROC1"/>
    <property type="match status" value="1"/>
</dbReference>
<name>A0A1W1HI42_9BACT</name>
<dbReference type="InterPro" id="IPR050807">
    <property type="entry name" value="TransReg_Diox_bact_type"/>
</dbReference>
<dbReference type="GO" id="GO:0003700">
    <property type="term" value="F:DNA-binding transcription factor activity"/>
    <property type="evidence" value="ECO:0007669"/>
    <property type="project" value="TreeGrafter"/>
</dbReference>
<dbReference type="Pfam" id="PF01381">
    <property type="entry name" value="HTH_3"/>
    <property type="match status" value="1"/>
</dbReference>